<proteinExistence type="predicted"/>
<dbReference type="PANTHER" id="PTHR10811">
    <property type="entry name" value="FRINGE-RELATED"/>
    <property type="match status" value="1"/>
</dbReference>
<evidence type="ECO:0000313" key="4">
    <source>
        <dbReference type="Proteomes" id="UP000825935"/>
    </source>
</evidence>
<dbReference type="EMBL" id="CM035436">
    <property type="protein sequence ID" value="KAH7288793.1"/>
    <property type="molecule type" value="Genomic_DNA"/>
</dbReference>
<evidence type="ECO:0000313" key="3">
    <source>
        <dbReference type="EMBL" id="KAH7288793.1"/>
    </source>
</evidence>
<dbReference type="OrthoDB" id="421979at2759"/>
<reference evidence="3" key="1">
    <citation type="submission" date="2021-08" db="EMBL/GenBank/DDBJ databases">
        <title>WGS assembly of Ceratopteris richardii.</title>
        <authorList>
            <person name="Marchant D.B."/>
            <person name="Chen G."/>
            <person name="Jenkins J."/>
            <person name="Shu S."/>
            <person name="Leebens-Mack J."/>
            <person name="Grimwood J."/>
            <person name="Schmutz J."/>
            <person name="Soltis P."/>
            <person name="Soltis D."/>
            <person name="Chen Z.-H."/>
        </authorList>
    </citation>
    <scope>NUCLEOTIDE SEQUENCE</scope>
    <source>
        <strain evidence="3">Whitten #5841</strain>
        <tissue evidence="3">Leaf</tissue>
    </source>
</reference>
<organism evidence="3 4">
    <name type="scientific">Ceratopteris richardii</name>
    <name type="common">Triangle waterfern</name>
    <dbReference type="NCBI Taxonomy" id="49495"/>
    <lineage>
        <taxon>Eukaryota</taxon>
        <taxon>Viridiplantae</taxon>
        <taxon>Streptophyta</taxon>
        <taxon>Embryophyta</taxon>
        <taxon>Tracheophyta</taxon>
        <taxon>Polypodiopsida</taxon>
        <taxon>Polypodiidae</taxon>
        <taxon>Polypodiales</taxon>
        <taxon>Pteridineae</taxon>
        <taxon>Pteridaceae</taxon>
        <taxon>Parkerioideae</taxon>
        <taxon>Ceratopteris</taxon>
    </lineage>
</organism>
<comment type="caution">
    <text evidence="3">The sequence shown here is derived from an EMBL/GenBank/DDBJ whole genome shotgun (WGS) entry which is preliminary data.</text>
</comment>
<dbReference type="AlphaFoldDB" id="A0A8T2QZN5"/>
<name>A0A8T2QZN5_CERRI</name>
<feature type="region of interest" description="Disordered" evidence="1">
    <location>
        <begin position="113"/>
        <end position="133"/>
    </location>
</feature>
<feature type="region of interest" description="Disordered" evidence="1">
    <location>
        <begin position="26"/>
        <end position="49"/>
    </location>
</feature>
<feature type="transmembrane region" description="Helical" evidence="2">
    <location>
        <begin position="62"/>
        <end position="78"/>
    </location>
</feature>
<protein>
    <submittedName>
        <fullName evidence="3">Uncharacterized protein</fullName>
    </submittedName>
</protein>
<dbReference type="FunFam" id="3.90.550.50:FF:000006">
    <property type="entry name" value="Fringe-related protein-like"/>
    <property type="match status" value="1"/>
</dbReference>
<dbReference type="Pfam" id="PF04646">
    <property type="entry name" value="DUF604"/>
    <property type="match status" value="1"/>
</dbReference>
<feature type="compositionally biased region" description="Basic and acidic residues" evidence="1">
    <location>
        <begin position="26"/>
        <end position="35"/>
    </location>
</feature>
<evidence type="ECO:0000256" key="2">
    <source>
        <dbReference type="SAM" id="Phobius"/>
    </source>
</evidence>
<keyword evidence="2" id="KW-1133">Transmembrane helix</keyword>
<keyword evidence="2" id="KW-0472">Membrane</keyword>
<keyword evidence="4" id="KW-1185">Reference proteome</keyword>
<gene>
    <name evidence="3" type="ORF">KP509_31G043300</name>
</gene>
<evidence type="ECO:0000256" key="1">
    <source>
        <dbReference type="SAM" id="MobiDB-lite"/>
    </source>
</evidence>
<dbReference type="InterPro" id="IPR006740">
    <property type="entry name" value="DUF604"/>
</dbReference>
<dbReference type="OMA" id="RRFIWHE"/>
<accession>A0A8T2QZN5</accession>
<dbReference type="Gene3D" id="3.90.550.50">
    <property type="match status" value="1"/>
</dbReference>
<dbReference type="Proteomes" id="UP000825935">
    <property type="component" value="Chromosome 31"/>
</dbReference>
<keyword evidence="2" id="KW-0812">Transmembrane</keyword>
<sequence length="560" mass="64432">MLHSVHDETKWMVTNGSNLFDRRTCSPRPELRDKQQQQQAEARPYKGFPQLSLRQRSPMRNFILLCVAITSFTLFMYGPNFSRVASKCWPISSCIGTLRPSLSTFSRASMGVRLETPSGDQGRLSTKPNHMQSEEPTDLRHIVFGIASSASNWESRQDYVRLWWQQREGGLPRRGYVWLEEPLLSATNDSTDLPQVRISANADKFPYTWQGGTPSAVRVSRIVSETFRLGLPDVRWFVLGDDDTIFFPENLVQVLRKYDHRQFFYIGQSTESQKQSPVHSFSMAYGGGGIVISFPLAKALEKMQDDCLMRYPHLYGSDSRIQACLAELGVPLTKEQGFHQFDVHGDVFGLLAAHPVRPLVSFHHVDGIDPIFPEKTRLQALEHLFDGVALDPSAALQQSICYDVRRNLTVSVSWGYVVQVFQGILSPMEVQKPSVTFTEWKTLQRDGDFFTFDVRPLPRDPCEGPAVYFMESVNLDRQDERKMVAVFKRMPDTEKTRNCRRFIWHEFIEVVKERQSESWFKAPRRQACEVAQQRFSFIEQRSLNIHVRDFKEDEVIAPQS</sequence>